<dbReference type="InterPro" id="IPR020904">
    <property type="entry name" value="Sc_DH/Rdtase_CS"/>
</dbReference>
<evidence type="ECO:0000256" key="2">
    <source>
        <dbReference type="ARBA" id="ARBA00023002"/>
    </source>
</evidence>
<dbReference type="PROSITE" id="PS00061">
    <property type="entry name" value="ADH_SHORT"/>
    <property type="match status" value="1"/>
</dbReference>
<dbReference type="SUPFAM" id="SSF51735">
    <property type="entry name" value="NAD(P)-binding Rossmann-fold domains"/>
    <property type="match status" value="1"/>
</dbReference>
<dbReference type="EMBL" id="JABZXJ010000001">
    <property type="protein sequence ID" value="MBF1648559.1"/>
    <property type="molecule type" value="Genomic_DNA"/>
</dbReference>
<dbReference type="CDD" id="cd05233">
    <property type="entry name" value="SDR_c"/>
    <property type="match status" value="1"/>
</dbReference>
<dbReference type="GO" id="GO:0016491">
    <property type="term" value="F:oxidoreductase activity"/>
    <property type="evidence" value="ECO:0007669"/>
    <property type="project" value="UniProtKB-KW"/>
</dbReference>
<name>A0A7D4GR30_9MICC</name>
<dbReference type="FunFam" id="3.40.50.720:FF:000084">
    <property type="entry name" value="Short-chain dehydrogenase reductase"/>
    <property type="match status" value="1"/>
</dbReference>
<keyword evidence="2" id="KW-0560">Oxidoreductase</keyword>
<dbReference type="PANTHER" id="PTHR43669">
    <property type="entry name" value="5-KETO-D-GLUCONATE 5-REDUCTASE"/>
    <property type="match status" value="1"/>
</dbReference>
<evidence type="ECO:0000313" key="3">
    <source>
        <dbReference type="EMBL" id="MBF1648559.1"/>
    </source>
</evidence>
<sequence length="264" mass="27906">MMLSFQRLSQLIQGGNMAQIALVTGASRGIGKATAVRLAQLGYHVIAQHRAENPDFSEVEAAASERGVKVTPVQADFSDPQSVSVFLDHVKDALGGDTLDVVVLNAGVGTQGTFQELDGESLRNLLQINTVAPYELAAGLVPLMSAPGGRYIFTGSVLTRYAFPAMTGYGMSKIALEYLVRNMAVELGPQGITVNLVAPGVVDTDINAAWLRDNAEAAEFVKSGNAMKKVTQPEDVAEVIGLLTQNASQTITGQIIDVSMGDKL</sequence>
<dbReference type="InterPro" id="IPR002347">
    <property type="entry name" value="SDR_fam"/>
</dbReference>
<comment type="caution">
    <text evidence="3">The sequence shown here is derived from an EMBL/GenBank/DDBJ whole genome shotgun (WGS) entry which is preliminary data.</text>
</comment>
<dbReference type="InterPro" id="IPR036291">
    <property type="entry name" value="NAD(P)-bd_dom_sf"/>
</dbReference>
<dbReference type="PRINTS" id="PR00081">
    <property type="entry name" value="GDHRDH"/>
</dbReference>
<evidence type="ECO:0000313" key="4">
    <source>
        <dbReference type="Proteomes" id="UP000769484"/>
    </source>
</evidence>
<comment type="similarity">
    <text evidence="1">Belongs to the short-chain dehydrogenases/reductases (SDR) family.</text>
</comment>
<dbReference type="Pfam" id="PF13561">
    <property type="entry name" value="adh_short_C2"/>
    <property type="match status" value="1"/>
</dbReference>
<dbReference type="AlphaFoldDB" id="A0A7D4GR30"/>
<organism evidence="3 4">
    <name type="scientific">Rothia dentocariosa</name>
    <dbReference type="NCBI Taxonomy" id="2047"/>
    <lineage>
        <taxon>Bacteria</taxon>
        <taxon>Bacillati</taxon>
        <taxon>Actinomycetota</taxon>
        <taxon>Actinomycetes</taxon>
        <taxon>Micrococcales</taxon>
        <taxon>Micrococcaceae</taxon>
        <taxon>Rothia</taxon>
    </lineage>
</organism>
<reference evidence="3" key="1">
    <citation type="submission" date="2020-04" db="EMBL/GenBank/DDBJ databases">
        <title>Deep metagenomics examines the oral microbiome during advanced dental caries in children, revealing novel taxa and co-occurrences with host molecules.</title>
        <authorList>
            <person name="Baker J.L."/>
            <person name="Morton J.T."/>
            <person name="Dinis M."/>
            <person name="Alvarez R."/>
            <person name="Tran N.C."/>
            <person name="Knight R."/>
            <person name="Edlund A."/>
        </authorList>
    </citation>
    <scope>NUCLEOTIDE SEQUENCE</scope>
    <source>
        <strain evidence="3">JCVI_47_bin.4</strain>
    </source>
</reference>
<protein>
    <submittedName>
        <fullName evidence="3">SDR family oxidoreductase</fullName>
    </submittedName>
</protein>
<evidence type="ECO:0000256" key="1">
    <source>
        <dbReference type="ARBA" id="ARBA00006484"/>
    </source>
</evidence>
<accession>A0A7D4GR30</accession>
<dbReference type="PANTHER" id="PTHR43669:SF3">
    <property type="entry name" value="ALCOHOL DEHYDROGENASE, PUTATIVE (AFU_ORTHOLOGUE AFUA_3G03445)-RELATED"/>
    <property type="match status" value="1"/>
</dbReference>
<gene>
    <name evidence="3" type="ORF">HXO56_00405</name>
</gene>
<dbReference type="Proteomes" id="UP000769484">
    <property type="component" value="Unassembled WGS sequence"/>
</dbReference>
<dbReference type="Gene3D" id="3.40.50.720">
    <property type="entry name" value="NAD(P)-binding Rossmann-like Domain"/>
    <property type="match status" value="1"/>
</dbReference>
<proteinExistence type="inferred from homology"/>